<evidence type="ECO:0000259" key="5">
    <source>
        <dbReference type="PROSITE" id="PS50977"/>
    </source>
</evidence>
<proteinExistence type="predicted"/>
<dbReference type="Gene3D" id="1.10.357.10">
    <property type="entry name" value="Tetracycline Repressor, domain 2"/>
    <property type="match status" value="1"/>
</dbReference>
<protein>
    <submittedName>
        <fullName evidence="6">TetR/AcrR family transcriptional regulator</fullName>
    </submittedName>
</protein>
<dbReference type="SUPFAM" id="SSF46689">
    <property type="entry name" value="Homeodomain-like"/>
    <property type="match status" value="1"/>
</dbReference>
<keyword evidence="2 4" id="KW-0238">DNA-binding</keyword>
<name>A0ABT4RD86_9ACTN</name>
<dbReference type="Pfam" id="PF00440">
    <property type="entry name" value="TetR_N"/>
    <property type="match status" value="1"/>
</dbReference>
<accession>A0ABT4RD86</accession>
<dbReference type="RefSeq" id="WP_202955370.1">
    <property type="nucleotide sequence ID" value="NZ_JAPCID010000004.1"/>
</dbReference>
<evidence type="ECO:0000256" key="4">
    <source>
        <dbReference type="PROSITE-ProRule" id="PRU00335"/>
    </source>
</evidence>
<keyword evidence="7" id="KW-1185">Reference proteome</keyword>
<feature type="domain" description="HTH tetR-type" evidence="5">
    <location>
        <begin position="10"/>
        <end position="70"/>
    </location>
</feature>
<dbReference type="PANTHER" id="PTHR30055">
    <property type="entry name" value="HTH-TYPE TRANSCRIPTIONAL REGULATOR RUTR"/>
    <property type="match status" value="1"/>
</dbReference>
<dbReference type="PRINTS" id="PR00455">
    <property type="entry name" value="HTHTETR"/>
</dbReference>
<sequence>MAGLRERKKQATRAAIRQAAMALFDEQGFAATTIDQIAAGAEVSRATVLNYFGTKEDIVFGDAPAAAEALREALAAGDEALTTFRDWLLALVELGGWIEPELVLQQRLAEEAPTVAARRLALHQEFARVIADALVEQFGPDRRVPATLAAASLTAAMEVIEHTAAEHGGTVPRADVDRLLADAVAFAQAGMSAIAQE</sequence>
<feature type="DNA-binding region" description="H-T-H motif" evidence="4">
    <location>
        <begin position="33"/>
        <end position="52"/>
    </location>
</feature>
<organism evidence="6 7">
    <name type="scientific">Solirubrobacter deserti</name>
    <dbReference type="NCBI Taxonomy" id="2282478"/>
    <lineage>
        <taxon>Bacteria</taxon>
        <taxon>Bacillati</taxon>
        <taxon>Actinomycetota</taxon>
        <taxon>Thermoleophilia</taxon>
        <taxon>Solirubrobacterales</taxon>
        <taxon>Solirubrobacteraceae</taxon>
        <taxon>Solirubrobacter</taxon>
    </lineage>
</organism>
<dbReference type="Proteomes" id="UP001147700">
    <property type="component" value="Unassembled WGS sequence"/>
</dbReference>
<dbReference type="EMBL" id="JAPCID010000004">
    <property type="protein sequence ID" value="MDA0136483.1"/>
    <property type="molecule type" value="Genomic_DNA"/>
</dbReference>
<dbReference type="PROSITE" id="PS50977">
    <property type="entry name" value="HTH_TETR_2"/>
    <property type="match status" value="1"/>
</dbReference>
<dbReference type="PANTHER" id="PTHR30055:SF234">
    <property type="entry name" value="HTH-TYPE TRANSCRIPTIONAL REGULATOR BETI"/>
    <property type="match status" value="1"/>
</dbReference>
<evidence type="ECO:0000256" key="3">
    <source>
        <dbReference type="ARBA" id="ARBA00023163"/>
    </source>
</evidence>
<gene>
    <name evidence="6" type="ORF">OJ962_03170</name>
</gene>
<dbReference type="InterPro" id="IPR009057">
    <property type="entry name" value="Homeodomain-like_sf"/>
</dbReference>
<dbReference type="InterPro" id="IPR050109">
    <property type="entry name" value="HTH-type_TetR-like_transc_reg"/>
</dbReference>
<evidence type="ECO:0000313" key="6">
    <source>
        <dbReference type="EMBL" id="MDA0136483.1"/>
    </source>
</evidence>
<dbReference type="InterPro" id="IPR001647">
    <property type="entry name" value="HTH_TetR"/>
</dbReference>
<evidence type="ECO:0000256" key="2">
    <source>
        <dbReference type="ARBA" id="ARBA00023125"/>
    </source>
</evidence>
<evidence type="ECO:0000256" key="1">
    <source>
        <dbReference type="ARBA" id="ARBA00023015"/>
    </source>
</evidence>
<keyword evidence="3" id="KW-0804">Transcription</keyword>
<comment type="caution">
    <text evidence="6">The sequence shown here is derived from an EMBL/GenBank/DDBJ whole genome shotgun (WGS) entry which is preliminary data.</text>
</comment>
<dbReference type="Gene3D" id="1.10.10.60">
    <property type="entry name" value="Homeodomain-like"/>
    <property type="match status" value="1"/>
</dbReference>
<evidence type="ECO:0000313" key="7">
    <source>
        <dbReference type="Proteomes" id="UP001147700"/>
    </source>
</evidence>
<keyword evidence="1" id="KW-0805">Transcription regulation</keyword>
<reference evidence="6" key="1">
    <citation type="submission" date="2022-10" db="EMBL/GenBank/DDBJ databases">
        <title>The WGS of Solirubrobacter sp. CPCC 204708.</title>
        <authorList>
            <person name="Jiang Z."/>
        </authorList>
    </citation>
    <scope>NUCLEOTIDE SEQUENCE</scope>
    <source>
        <strain evidence="6">CPCC 204708</strain>
    </source>
</reference>